<dbReference type="Proteomes" id="UP001499993">
    <property type="component" value="Unassembled WGS sequence"/>
</dbReference>
<sequence length="134" mass="14512">MVAITWRHRNRRPERGVAHSASSEPGAGHAHRPSGISRFGPRRVLAAVLPALQAVVDARGLVPEPEPAQVRAMLVEIGELDAAAPPQERRRALADFQRANGLPGDGVADGRTVSMLSRAWREHREARGRGEAAR</sequence>
<protein>
    <recommendedName>
        <fullName evidence="2">Peptidoglycan binding-like domain-containing protein</fullName>
    </recommendedName>
</protein>
<reference evidence="4" key="1">
    <citation type="journal article" date="2019" name="Int. J. Syst. Evol. Microbiol.">
        <title>The Global Catalogue of Microorganisms (GCM) 10K type strain sequencing project: providing services to taxonomists for standard genome sequencing and annotation.</title>
        <authorList>
            <consortium name="The Broad Institute Genomics Platform"/>
            <consortium name="The Broad Institute Genome Sequencing Center for Infectious Disease"/>
            <person name="Wu L."/>
            <person name="Ma J."/>
        </authorList>
    </citation>
    <scope>NUCLEOTIDE SEQUENCE [LARGE SCALE GENOMIC DNA]</scope>
    <source>
        <strain evidence="4">JCM 18123</strain>
    </source>
</reference>
<dbReference type="RefSeq" id="WP_345555097.1">
    <property type="nucleotide sequence ID" value="NZ_BAABIK010000001.1"/>
</dbReference>
<keyword evidence="4" id="KW-1185">Reference proteome</keyword>
<evidence type="ECO:0000259" key="2">
    <source>
        <dbReference type="Pfam" id="PF01471"/>
    </source>
</evidence>
<evidence type="ECO:0000313" key="4">
    <source>
        <dbReference type="Proteomes" id="UP001499993"/>
    </source>
</evidence>
<dbReference type="SUPFAM" id="SSF47090">
    <property type="entry name" value="PGBD-like"/>
    <property type="match status" value="1"/>
</dbReference>
<feature type="domain" description="Peptidoglycan binding-like" evidence="2">
    <location>
        <begin position="90"/>
        <end position="116"/>
    </location>
</feature>
<accession>A0ABP9G3P8</accession>
<dbReference type="EMBL" id="BAABIK010000001">
    <property type="protein sequence ID" value="GAA4927203.1"/>
    <property type="molecule type" value="Genomic_DNA"/>
</dbReference>
<evidence type="ECO:0000256" key="1">
    <source>
        <dbReference type="SAM" id="MobiDB-lite"/>
    </source>
</evidence>
<feature type="region of interest" description="Disordered" evidence="1">
    <location>
        <begin position="1"/>
        <end position="37"/>
    </location>
</feature>
<name>A0ABP9G3P8_9ACTN</name>
<gene>
    <name evidence="3" type="ORF">GCM10023224_02640</name>
</gene>
<dbReference type="InterPro" id="IPR002477">
    <property type="entry name" value="Peptidoglycan-bd-like"/>
</dbReference>
<organism evidence="3 4">
    <name type="scientific">Streptomonospora halophila</name>
    <dbReference type="NCBI Taxonomy" id="427369"/>
    <lineage>
        <taxon>Bacteria</taxon>
        <taxon>Bacillati</taxon>
        <taxon>Actinomycetota</taxon>
        <taxon>Actinomycetes</taxon>
        <taxon>Streptosporangiales</taxon>
        <taxon>Nocardiopsidaceae</taxon>
        <taxon>Streptomonospora</taxon>
    </lineage>
</organism>
<comment type="caution">
    <text evidence="3">The sequence shown here is derived from an EMBL/GenBank/DDBJ whole genome shotgun (WGS) entry which is preliminary data.</text>
</comment>
<feature type="compositionally biased region" description="Basic residues" evidence="1">
    <location>
        <begin position="1"/>
        <end position="12"/>
    </location>
</feature>
<dbReference type="InterPro" id="IPR036365">
    <property type="entry name" value="PGBD-like_sf"/>
</dbReference>
<proteinExistence type="predicted"/>
<evidence type="ECO:0000313" key="3">
    <source>
        <dbReference type="EMBL" id="GAA4927203.1"/>
    </source>
</evidence>
<dbReference type="Pfam" id="PF01471">
    <property type="entry name" value="PG_binding_1"/>
    <property type="match status" value="1"/>
</dbReference>